<comment type="caution">
    <text evidence="2">The sequence shown here is derived from an EMBL/GenBank/DDBJ whole genome shotgun (WGS) entry which is preliminary data.</text>
</comment>
<dbReference type="AlphaFoldDB" id="A0A841K2S3"/>
<sequence>MRKEDLVFAKATSKRLEAFEANVHPLPGIEDEEARRTFIFQIVESIRRIRFVQQVSNRSIAESRKDPATDYFDPVRAAILYKQVGDIDEASWLVFLFVHFGKNVKSGYRLIADVYGRLGHGRVWTWAEVSKDPLEFRHWLDKNQQNLKTLGGIHRGFGNHRKYQSLDAWKPNGTGEAVHTYISWVTDSGGHGKLFANALAAADDNPEEAFAHLYKEMNAVRSFGRTAKFDYLSMIGKLGLAAIRPDSVHFDGATGPVAGARLLFSGKLKSKGSSKKLESLSDSLASHLQVDKQVIEDSLCNWQKSPTDPVQFRG</sequence>
<dbReference type="OrthoDB" id="965955at2"/>
<dbReference type="InterPro" id="IPR041271">
    <property type="entry name" value="AGPT-Pplase3"/>
</dbReference>
<accession>A0A841K2S3</accession>
<dbReference type="RefSeq" id="WP_156186135.1">
    <property type="nucleotide sequence ID" value="NZ_JACHEK010000014.1"/>
</dbReference>
<evidence type="ECO:0000313" key="2">
    <source>
        <dbReference type="EMBL" id="MBB6147315.1"/>
    </source>
</evidence>
<feature type="domain" description="Alpha-glutamyl/putrescinyl thymine pyrophosphorylase clade 3" evidence="1">
    <location>
        <begin position="34"/>
        <end position="314"/>
    </location>
</feature>
<keyword evidence="3" id="KW-1185">Reference proteome</keyword>
<evidence type="ECO:0000313" key="3">
    <source>
        <dbReference type="Proteomes" id="UP000538666"/>
    </source>
</evidence>
<gene>
    <name evidence="2" type="ORF">HNQ77_005311</name>
</gene>
<evidence type="ECO:0000259" key="1">
    <source>
        <dbReference type="Pfam" id="PF18746"/>
    </source>
</evidence>
<dbReference type="Pfam" id="PF18746">
    <property type="entry name" value="aGPT-Pplase3"/>
    <property type="match status" value="1"/>
</dbReference>
<dbReference type="EMBL" id="JACHEK010000014">
    <property type="protein sequence ID" value="MBB6147315.1"/>
    <property type="molecule type" value="Genomic_DNA"/>
</dbReference>
<name>A0A841K2S3_9BACT</name>
<reference evidence="2 3" key="1">
    <citation type="submission" date="2020-08" db="EMBL/GenBank/DDBJ databases">
        <title>Genomic Encyclopedia of Type Strains, Phase IV (KMG-IV): sequencing the most valuable type-strain genomes for metagenomic binning, comparative biology and taxonomic classification.</title>
        <authorList>
            <person name="Goeker M."/>
        </authorList>
    </citation>
    <scope>NUCLEOTIDE SEQUENCE [LARGE SCALE GENOMIC DNA]</scope>
    <source>
        <strain evidence="2 3">DSM 103733</strain>
    </source>
</reference>
<dbReference type="Proteomes" id="UP000538666">
    <property type="component" value="Unassembled WGS sequence"/>
</dbReference>
<protein>
    <recommendedName>
        <fullName evidence="1">Alpha-glutamyl/putrescinyl thymine pyrophosphorylase clade 3 domain-containing protein</fullName>
    </recommendedName>
</protein>
<organism evidence="2 3">
    <name type="scientific">Silvibacterium bohemicum</name>
    <dbReference type="NCBI Taxonomy" id="1577686"/>
    <lineage>
        <taxon>Bacteria</taxon>
        <taxon>Pseudomonadati</taxon>
        <taxon>Acidobacteriota</taxon>
        <taxon>Terriglobia</taxon>
        <taxon>Terriglobales</taxon>
        <taxon>Acidobacteriaceae</taxon>
        <taxon>Silvibacterium</taxon>
    </lineage>
</organism>
<proteinExistence type="predicted"/>